<comment type="caution">
    <text evidence="2">The sequence shown here is derived from an EMBL/GenBank/DDBJ whole genome shotgun (WGS) entry which is preliminary data.</text>
</comment>
<keyword evidence="1" id="KW-1133">Transmembrane helix</keyword>
<feature type="transmembrane region" description="Helical" evidence="1">
    <location>
        <begin position="31"/>
        <end position="51"/>
    </location>
</feature>
<dbReference type="OrthoDB" id="2139526at2"/>
<dbReference type="InterPro" id="IPR021324">
    <property type="entry name" value="DUF2929"/>
</dbReference>
<proteinExistence type="predicted"/>
<dbReference type="EMBL" id="AYZK01000001">
    <property type="protein sequence ID" value="KRM88034.1"/>
    <property type="molecule type" value="Genomic_DNA"/>
</dbReference>
<keyword evidence="1" id="KW-0812">Transmembrane</keyword>
<dbReference type="Pfam" id="PF11151">
    <property type="entry name" value="DUF2929"/>
    <property type="match status" value="1"/>
</dbReference>
<evidence type="ECO:0000313" key="3">
    <source>
        <dbReference type="Proteomes" id="UP000051789"/>
    </source>
</evidence>
<evidence type="ECO:0008006" key="4">
    <source>
        <dbReference type="Google" id="ProtNLM"/>
    </source>
</evidence>
<keyword evidence="1" id="KW-0472">Membrane</keyword>
<dbReference type="AlphaFoldDB" id="A0A0R2CAC0"/>
<dbReference type="RefSeq" id="WP_054749371.1">
    <property type="nucleotide sequence ID" value="NZ_AYZK01000001.1"/>
</dbReference>
<dbReference type="Proteomes" id="UP000051789">
    <property type="component" value="Unassembled WGS sequence"/>
</dbReference>
<sequence>MRFVTAIFWGVIYGEITGFLAASLTSSTFQPVQSLIISAVFVVLLVFLPPLMEHFSGTSKSTTK</sequence>
<name>A0A0R2CAC0_9LACO</name>
<reference evidence="2 3" key="1">
    <citation type="journal article" date="2015" name="Genome Announc.">
        <title>Expanding the biotechnology potential of lactobacilli through comparative genomics of 213 strains and associated genera.</title>
        <authorList>
            <person name="Sun Z."/>
            <person name="Harris H.M."/>
            <person name="McCann A."/>
            <person name="Guo C."/>
            <person name="Argimon S."/>
            <person name="Zhang W."/>
            <person name="Yang X."/>
            <person name="Jeffery I.B."/>
            <person name="Cooney J.C."/>
            <person name="Kagawa T.F."/>
            <person name="Liu W."/>
            <person name="Song Y."/>
            <person name="Salvetti E."/>
            <person name="Wrobel A."/>
            <person name="Rasinkangas P."/>
            <person name="Parkhill J."/>
            <person name="Rea M.C."/>
            <person name="O'Sullivan O."/>
            <person name="Ritari J."/>
            <person name="Douillard F.P."/>
            <person name="Paul Ross R."/>
            <person name="Yang R."/>
            <person name="Briner A.E."/>
            <person name="Felis G.E."/>
            <person name="de Vos W.M."/>
            <person name="Barrangou R."/>
            <person name="Klaenhammer T.R."/>
            <person name="Caufield P.W."/>
            <person name="Cui Y."/>
            <person name="Zhang H."/>
            <person name="O'Toole P.W."/>
        </authorList>
    </citation>
    <scope>NUCLEOTIDE SEQUENCE [LARGE SCALE GENOMIC DNA]</scope>
    <source>
        <strain evidence="2 3">DSM 22698</strain>
    </source>
</reference>
<dbReference type="STRING" id="1423810.FD19_GL000318"/>
<accession>A0A0R2CAC0</accession>
<gene>
    <name evidence="2" type="ORF">FD19_GL000318</name>
</gene>
<dbReference type="PATRIC" id="fig|1423810.4.peg.322"/>
<evidence type="ECO:0000256" key="1">
    <source>
        <dbReference type="SAM" id="Phobius"/>
    </source>
</evidence>
<organism evidence="2 3">
    <name type="scientific">Lacticaseibacillus thailandensis DSM 22698 = JCM 13996</name>
    <dbReference type="NCBI Taxonomy" id="1423810"/>
    <lineage>
        <taxon>Bacteria</taxon>
        <taxon>Bacillati</taxon>
        <taxon>Bacillota</taxon>
        <taxon>Bacilli</taxon>
        <taxon>Lactobacillales</taxon>
        <taxon>Lactobacillaceae</taxon>
        <taxon>Lacticaseibacillus</taxon>
    </lineage>
</organism>
<keyword evidence="3" id="KW-1185">Reference proteome</keyword>
<evidence type="ECO:0000313" key="2">
    <source>
        <dbReference type="EMBL" id="KRM88034.1"/>
    </source>
</evidence>
<protein>
    <recommendedName>
        <fullName evidence="4">DUF2929 domain-containing protein</fullName>
    </recommendedName>
</protein>